<dbReference type="KEGG" id="csol:105368573"/>
<keyword evidence="1" id="KW-1133">Transmembrane helix</keyword>
<reference evidence="3" key="1">
    <citation type="submission" date="2025-08" db="UniProtKB">
        <authorList>
            <consortium name="RefSeq"/>
        </authorList>
    </citation>
    <scope>IDENTIFICATION</scope>
</reference>
<keyword evidence="1" id="KW-0472">Membrane</keyword>
<keyword evidence="1" id="KW-0812">Transmembrane</keyword>
<dbReference type="GeneID" id="105368573"/>
<proteinExistence type="predicted"/>
<gene>
    <name evidence="3" type="primary">LOC105368573</name>
</gene>
<dbReference type="Proteomes" id="UP000695007">
    <property type="component" value="Unplaced"/>
</dbReference>
<evidence type="ECO:0000313" key="2">
    <source>
        <dbReference type="Proteomes" id="UP000695007"/>
    </source>
</evidence>
<evidence type="ECO:0000256" key="1">
    <source>
        <dbReference type="SAM" id="Phobius"/>
    </source>
</evidence>
<protein>
    <submittedName>
        <fullName evidence="3">Uncharacterized protein LOC105368573 isoform X1</fullName>
    </submittedName>
</protein>
<name>A0AAJ6YX28_9HYME</name>
<accession>A0AAJ6YX28</accession>
<dbReference type="RefSeq" id="XP_011505906.1">
    <property type="nucleotide sequence ID" value="XM_011507604.1"/>
</dbReference>
<keyword evidence="2" id="KW-1185">Reference proteome</keyword>
<feature type="transmembrane region" description="Helical" evidence="1">
    <location>
        <begin position="66"/>
        <end position="87"/>
    </location>
</feature>
<evidence type="ECO:0000313" key="3">
    <source>
        <dbReference type="RefSeq" id="XP_011505906.1"/>
    </source>
</evidence>
<organism evidence="2 3">
    <name type="scientific">Ceratosolen solmsi marchali</name>
    <dbReference type="NCBI Taxonomy" id="326594"/>
    <lineage>
        <taxon>Eukaryota</taxon>
        <taxon>Metazoa</taxon>
        <taxon>Ecdysozoa</taxon>
        <taxon>Arthropoda</taxon>
        <taxon>Hexapoda</taxon>
        <taxon>Insecta</taxon>
        <taxon>Pterygota</taxon>
        <taxon>Neoptera</taxon>
        <taxon>Endopterygota</taxon>
        <taxon>Hymenoptera</taxon>
        <taxon>Apocrita</taxon>
        <taxon>Proctotrupomorpha</taxon>
        <taxon>Chalcidoidea</taxon>
        <taxon>Agaonidae</taxon>
        <taxon>Agaoninae</taxon>
        <taxon>Ceratosolen</taxon>
    </lineage>
</organism>
<sequence>MVRAKNTNNIGETSLRNVVTAPEREAPKDMFRIGRRSAVSTSELGLYSDHSDNYSRSIYGAAVRKFIIGIMVVVSVILIGIFLYDFASTASINSKVNQETKHIYILQNSLKKANNGTLRKSGVTLAPTIYIVNSSHASILEDRLDDDHNLVYKDIESLRSRSENLTVDDLKPRSPNLLSIKIPNGKLDRLQYRNEASRNQQDQGTIDNHAMMYRVSRSKLPYSEEDKAKSNNDYNQRATPFQFEMKGSPPASLKRQKYPQLTQYRYPHTSRNIQDIIKYLTSESNTLNRGVKFTGHYVGSKKYDIDSGHANDYGESTMRDGATNDQRSLTYMSDPLYKYKPKYPSDVNLLATSNLRFSPMDTYTYKPYYDPNHHRLTSNKQPIYHETQYDNSGLYTVNSYVKKQKPKPFSVMLDIYPITDTMEQTKNSASNGKYSELHGTHSQSSYPISMQNEQHRVPADEEKHQMILHLNLYPKKKIKATRNSAIERSERFPRDGGKRPFEKIMIPLDMITKRLTDNVAIENAKLYENKDIIEPLELRYEETLLQEAQSITEMQKPKSNIIIGASTIRGCRSDCNVSNTTALLVKNSVNEISNLTNENSPTFRNINTVDGLQRFANSLIAID</sequence>
<dbReference type="AlphaFoldDB" id="A0AAJ6YX28"/>